<keyword evidence="5" id="KW-1185">Reference proteome</keyword>
<dbReference type="GO" id="GO:0005524">
    <property type="term" value="F:ATP binding"/>
    <property type="evidence" value="ECO:0007669"/>
    <property type="project" value="UniProtKB-KW"/>
</dbReference>
<dbReference type="PROSITE" id="PS50893">
    <property type="entry name" value="ABC_TRANSPORTER_2"/>
    <property type="match status" value="2"/>
</dbReference>
<dbReference type="AlphaFoldDB" id="A0A5K7Z7F4"/>
<evidence type="ECO:0000256" key="2">
    <source>
        <dbReference type="ARBA" id="ARBA00022840"/>
    </source>
</evidence>
<dbReference type="InterPro" id="IPR003593">
    <property type="entry name" value="AAA+_ATPase"/>
</dbReference>
<keyword evidence="2" id="KW-0067">ATP-binding</keyword>
<dbReference type="Gene3D" id="3.40.50.300">
    <property type="entry name" value="P-loop containing nucleotide triphosphate hydrolases"/>
    <property type="match status" value="2"/>
</dbReference>
<feature type="domain" description="ABC transporter" evidence="3">
    <location>
        <begin position="263"/>
        <end position="506"/>
    </location>
</feature>
<dbReference type="SMART" id="SM00382">
    <property type="entry name" value="AAA"/>
    <property type="match status" value="1"/>
</dbReference>
<gene>
    <name evidence="4" type="ORF">DSCW_40620</name>
</gene>
<dbReference type="InterPro" id="IPR050107">
    <property type="entry name" value="ABC_carbohydrate_import_ATPase"/>
</dbReference>
<organism evidence="4 5">
    <name type="scientific">Desulfosarcina widdelii</name>
    <dbReference type="NCBI Taxonomy" id="947919"/>
    <lineage>
        <taxon>Bacteria</taxon>
        <taxon>Pseudomonadati</taxon>
        <taxon>Thermodesulfobacteriota</taxon>
        <taxon>Desulfobacteria</taxon>
        <taxon>Desulfobacterales</taxon>
        <taxon>Desulfosarcinaceae</taxon>
        <taxon>Desulfosarcina</taxon>
    </lineage>
</organism>
<dbReference type="CDD" id="cd03215">
    <property type="entry name" value="ABC_Carb_Monos_II"/>
    <property type="match status" value="1"/>
</dbReference>
<evidence type="ECO:0000313" key="5">
    <source>
        <dbReference type="Proteomes" id="UP000427769"/>
    </source>
</evidence>
<protein>
    <submittedName>
        <fullName evidence="4">Sugar ABC transporter</fullName>
    </submittedName>
</protein>
<evidence type="ECO:0000313" key="4">
    <source>
        <dbReference type="EMBL" id="BBO76645.1"/>
    </source>
</evidence>
<dbReference type="InterPro" id="IPR027417">
    <property type="entry name" value="P-loop_NTPase"/>
</dbReference>
<evidence type="ECO:0000256" key="1">
    <source>
        <dbReference type="ARBA" id="ARBA00022741"/>
    </source>
</evidence>
<dbReference type="GO" id="GO:0016887">
    <property type="term" value="F:ATP hydrolysis activity"/>
    <property type="evidence" value="ECO:0007669"/>
    <property type="project" value="InterPro"/>
</dbReference>
<dbReference type="CDD" id="cd03216">
    <property type="entry name" value="ABC_Carb_Monos_I"/>
    <property type="match status" value="1"/>
</dbReference>
<dbReference type="InterPro" id="IPR003439">
    <property type="entry name" value="ABC_transporter-like_ATP-bd"/>
</dbReference>
<proteinExistence type="predicted"/>
<name>A0A5K7Z7F4_9BACT</name>
<dbReference type="EMBL" id="AP021875">
    <property type="protein sequence ID" value="BBO76645.1"/>
    <property type="molecule type" value="Genomic_DNA"/>
</dbReference>
<dbReference type="KEGG" id="dwd:DSCW_40620"/>
<evidence type="ECO:0000259" key="3">
    <source>
        <dbReference type="PROSITE" id="PS50893"/>
    </source>
</evidence>
<keyword evidence="1" id="KW-0547">Nucleotide-binding</keyword>
<sequence length="509" mass="54345">MGSPMHDQPPLLEMRGITKRFGSVTANDGIDLTLAAGEIVGLLGENGAGKTTLMNILFGAYDADAGSICIDGKPADIRSSADALALGVGMVHQHYHLVPSHTVLENLMVGQTGGGWRLDHGRILKRMEEIRSRYGLDLDPRVLAGDLTVGQQQRLEIIKALVRGARILILDEPTAALTPQEAEGLFKALSAMAQTGMGVIFISHKLHEVRAITTRVVILRQGKVVATVNNDAHTSKRQLAELMCGRTVRPPQKTPVERGDALLTLDSISTTNGTRQGLKKVSLTVHAGEIVGVAGVSGNGQRELADVVAGVLDPNGGRVMVAGSVVAPTSARTMQGMGIGRIPEDRMGTGLITSLPLAANIVLPRIREQRFSRFGFLKRGAIRQFARNRIAQFGIKAAGSGVRTGTLSGGNLQKVLLVRELAWNPRVLLAAQPTRGLDVSAAGFVHEQFLALRQQGSGVLVISEDLEELFLLSDRIAVMFEGRIMDILPIDKASVERVGLLMAGVREAA</sequence>
<dbReference type="InterPro" id="IPR017871">
    <property type="entry name" value="ABC_transporter-like_CS"/>
</dbReference>
<dbReference type="PANTHER" id="PTHR43790:SF4">
    <property type="entry name" value="GUANOSINE IMPORT ATP-BINDING PROTEIN NUPO"/>
    <property type="match status" value="1"/>
</dbReference>
<dbReference type="SUPFAM" id="SSF52540">
    <property type="entry name" value="P-loop containing nucleoside triphosphate hydrolases"/>
    <property type="match status" value="2"/>
</dbReference>
<reference evidence="4 5" key="1">
    <citation type="submission" date="2019-11" db="EMBL/GenBank/DDBJ databases">
        <title>Comparative genomics of hydrocarbon-degrading Desulfosarcina strains.</title>
        <authorList>
            <person name="Watanabe M."/>
            <person name="Kojima H."/>
            <person name="Fukui M."/>
        </authorList>
    </citation>
    <scope>NUCLEOTIDE SEQUENCE [LARGE SCALE GENOMIC DNA]</scope>
    <source>
        <strain evidence="4 5">PP31</strain>
    </source>
</reference>
<accession>A0A5K7Z7F4</accession>
<dbReference type="PANTHER" id="PTHR43790">
    <property type="entry name" value="CARBOHYDRATE TRANSPORT ATP-BINDING PROTEIN MG119-RELATED"/>
    <property type="match status" value="1"/>
</dbReference>
<dbReference type="PROSITE" id="PS00211">
    <property type="entry name" value="ABC_TRANSPORTER_1"/>
    <property type="match status" value="1"/>
</dbReference>
<dbReference type="Pfam" id="PF00005">
    <property type="entry name" value="ABC_tran"/>
    <property type="match status" value="2"/>
</dbReference>
<dbReference type="Proteomes" id="UP000427769">
    <property type="component" value="Chromosome"/>
</dbReference>
<feature type="domain" description="ABC transporter" evidence="3">
    <location>
        <begin position="12"/>
        <end position="246"/>
    </location>
</feature>